<feature type="domain" description="Major facilitator superfamily (MFS) profile" evidence="8">
    <location>
        <begin position="13"/>
        <end position="467"/>
    </location>
</feature>
<dbReference type="InterPro" id="IPR011701">
    <property type="entry name" value="MFS"/>
</dbReference>
<feature type="transmembrane region" description="Helical" evidence="7">
    <location>
        <begin position="51"/>
        <end position="70"/>
    </location>
</feature>
<feature type="transmembrane region" description="Helical" evidence="7">
    <location>
        <begin position="303"/>
        <end position="325"/>
    </location>
</feature>
<evidence type="ECO:0000313" key="10">
    <source>
        <dbReference type="Proteomes" id="UP001165395"/>
    </source>
</evidence>
<dbReference type="PANTHER" id="PTHR42718:SF46">
    <property type="entry name" value="BLR6921 PROTEIN"/>
    <property type="match status" value="1"/>
</dbReference>
<evidence type="ECO:0000256" key="5">
    <source>
        <dbReference type="ARBA" id="ARBA00022989"/>
    </source>
</evidence>
<feature type="transmembrane region" description="Helical" evidence="7">
    <location>
        <begin position="270"/>
        <end position="291"/>
    </location>
</feature>
<dbReference type="Proteomes" id="UP001165395">
    <property type="component" value="Unassembled WGS sequence"/>
</dbReference>
<organism evidence="9 10">
    <name type="scientific">Leeia speluncae</name>
    <dbReference type="NCBI Taxonomy" id="2884804"/>
    <lineage>
        <taxon>Bacteria</taxon>
        <taxon>Pseudomonadati</taxon>
        <taxon>Pseudomonadota</taxon>
        <taxon>Betaproteobacteria</taxon>
        <taxon>Neisseriales</taxon>
        <taxon>Leeiaceae</taxon>
        <taxon>Leeia</taxon>
    </lineage>
</organism>
<evidence type="ECO:0000256" key="6">
    <source>
        <dbReference type="ARBA" id="ARBA00023136"/>
    </source>
</evidence>
<keyword evidence="10" id="KW-1185">Reference proteome</keyword>
<evidence type="ECO:0000256" key="1">
    <source>
        <dbReference type="ARBA" id="ARBA00004651"/>
    </source>
</evidence>
<comment type="subcellular location">
    <subcellularLocation>
        <location evidence="1">Cell membrane</location>
        <topology evidence="1">Multi-pass membrane protein</topology>
    </subcellularLocation>
</comment>
<feature type="transmembrane region" description="Helical" evidence="7">
    <location>
        <begin position="229"/>
        <end position="246"/>
    </location>
</feature>
<feature type="transmembrane region" description="Helical" evidence="7">
    <location>
        <begin position="441"/>
        <end position="462"/>
    </location>
</feature>
<evidence type="ECO:0000256" key="3">
    <source>
        <dbReference type="ARBA" id="ARBA00022475"/>
    </source>
</evidence>
<proteinExistence type="predicted"/>
<accession>A0ABS8D9P1</accession>
<dbReference type="Gene3D" id="1.20.1720.10">
    <property type="entry name" value="Multidrug resistance protein D"/>
    <property type="match status" value="1"/>
</dbReference>
<feature type="transmembrane region" description="Helical" evidence="7">
    <location>
        <begin position="362"/>
        <end position="388"/>
    </location>
</feature>
<dbReference type="PROSITE" id="PS50850">
    <property type="entry name" value="MFS"/>
    <property type="match status" value="1"/>
</dbReference>
<keyword evidence="4 7" id="KW-0812">Transmembrane</keyword>
<keyword evidence="6 7" id="KW-0472">Membrane</keyword>
<keyword evidence="3" id="KW-1003">Cell membrane</keyword>
<name>A0ABS8D9P1_9NEIS</name>
<feature type="transmembrane region" description="Helical" evidence="7">
    <location>
        <begin position="166"/>
        <end position="186"/>
    </location>
</feature>
<evidence type="ECO:0000256" key="2">
    <source>
        <dbReference type="ARBA" id="ARBA00022448"/>
    </source>
</evidence>
<dbReference type="RefSeq" id="WP_227181737.1">
    <property type="nucleotide sequence ID" value="NZ_JAJBZT010000010.1"/>
</dbReference>
<keyword evidence="5 7" id="KW-1133">Transmembrane helix</keyword>
<dbReference type="Pfam" id="PF07690">
    <property type="entry name" value="MFS_1"/>
    <property type="match status" value="1"/>
</dbReference>
<feature type="transmembrane region" description="Helical" evidence="7">
    <location>
        <begin position="140"/>
        <end position="160"/>
    </location>
</feature>
<feature type="transmembrane region" description="Helical" evidence="7">
    <location>
        <begin position="82"/>
        <end position="105"/>
    </location>
</feature>
<reference evidence="9" key="1">
    <citation type="submission" date="2021-10" db="EMBL/GenBank/DDBJ databases">
        <title>The complete genome sequence of Leeia sp. TBRC 13508.</title>
        <authorList>
            <person name="Charoenyingcharoen P."/>
            <person name="Yukphan P."/>
        </authorList>
    </citation>
    <scope>NUCLEOTIDE SEQUENCE</scope>
    <source>
        <strain evidence="9">TBRC 13508</strain>
    </source>
</reference>
<dbReference type="EMBL" id="JAJBZT010000010">
    <property type="protein sequence ID" value="MCB6184919.1"/>
    <property type="molecule type" value="Genomic_DNA"/>
</dbReference>
<sequence length="467" mass="51133">MYSYPLSKEAKLCLLTIALMVSLEFMQNAMVSFSALSITHGFHGTAESFSLAASLYAGTAIFMIAIHHWIADRLGYRRMLHCSLALFAIGAVICATANTPLHYIIGRVVQALGGATFFTGARVLVNYFKGPSRLDAVRALITGLIAFSGVGVIIATLLLTFASWRWIFLVPLIVIVPVWLLVNKVLSHDQGTRLPSTLHPWSAILLVTGVLAIQILLERIAYDQLDTRAAWVIPAVVGIGGLIWFIRHEYQRKHALLPFSTFSNSPNNRYLAGMTIYGICYLVLSSGYYILPVFLGKGLGYSVAITGSILAVTSFFGYGMAHLHMYWVGKHPGHKKYLFSAFLVLSIYSGLMWLLAKDMAGVWVLPIALISIASFASLGQGTAALNSFIGIDEQVFSQAYQSKNMMREVLISTGISLSSLLLHHAGAFSQHANVSELVRNASAHFFTILLLLGVVGMLVSLWQKRIV</sequence>
<feature type="transmembrane region" description="Helical" evidence="7">
    <location>
        <begin position="198"/>
        <end position="217"/>
    </location>
</feature>
<feature type="transmembrane region" description="Helical" evidence="7">
    <location>
        <begin position="337"/>
        <end position="356"/>
    </location>
</feature>
<comment type="caution">
    <text evidence="9">The sequence shown here is derived from an EMBL/GenBank/DDBJ whole genome shotgun (WGS) entry which is preliminary data.</text>
</comment>
<evidence type="ECO:0000259" key="8">
    <source>
        <dbReference type="PROSITE" id="PS50850"/>
    </source>
</evidence>
<feature type="transmembrane region" description="Helical" evidence="7">
    <location>
        <begin position="111"/>
        <end position="128"/>
    </location>
</feature>
<dbReference type="PANTHER" id="PTHR42718">
    <property type="entry name" value="MAJOR FACILITATOR SUPERFAMILY MULTIDRUG TRANSPORTER MFSC"/>
    <property type="match status" value="1"/>
</dbReference>
<dbReference type="InterPro" id="IPR020846">
    <property type="entry name" value="MFS_dom"/>
</dbReference>
<feature type="transmembrane region" description="Helical" evidence="7">
    <location>
        <begin position="409"/>
        <end position="429"/>
    </location>
</feature>
<evidence type="ECO:0000256" key="4">
    <source>
        <dbReference type="ARBA" id="ARBA00022692"/>
    </source>
</evidence>
<gene>
    <name evidence="9" type="ORF">LIN78_15330</name>
</gene>
<dbReference type="InterPro" id="IPR036259">
    <property type="entry name" value="MFS_trans_sf"/>
</dbReference>
<evidence type="ECO:0000256" key="7">
    <source>
        <dbReference type="SAM" id="Phobius"/>
    </source>
</evidence>
<dbReference type="SUPFAM" id="SSF103473">
    <property type="entry name" value="MFS general substrate transporter"/>
    <property type="match status" value="1"/>
</dbReference>
<protein>
    <submittedName>
        <fullName evidence="9">MFS transporter</fullName>
    </submittedName>
</protein>
<evidence type="ECO:0000313" key="9">
    <source>
        <dbReference type="EMBL" id="MCB6184919.1"/>
    </source>
</evidence>
<keyword evidence="2" id="KW-0813">Transport</keyword>